<dbReference type="Gene3D" id="3.30.70.1010">
    <property type="entry name" value="Translation elongation factor EF1B, gamma chain, conserved domain"/>
    <property type="match status" value="1"/>
</dbReference>
<gene>
    <name evidence="2" type="ORF">Klosneuvirus_2_188</name>
</gene>
<dbReference type="InterPro" id="IPR001662">
    <property type="entry name" value="EF1B_G_C"/>
</dbReference>
<name>A0A1V0SJ48_9VIRU</name>
<feature type="domain" description="EF-1-gamma C-terminal" evidence="1">
    <location>
        <begin position="19"/>
        <end position="107"/>
    </location>
</feature>
<evidence type="ECO:0000259" key="1">
    <source>
        <dbReference type="Pfam" id="PF00647"/>
    </source>
</evidence>
<reference evidence="2" key="1">
    <citation type="journal article" date="2017" name="Science">
        <title>Giant viruses with an expanded complement of translation system components.</title>
        <authorList>
            <person name="Schulz F."/>
            <person name="Yutin N."/>
            <person name="Ivanova N.N."/>
            <person name="Ortega D.R."/>
            <person name="Lee T.K."/>
            <person name="Vierheilig J."/>
            <person name="Daims H."/>
            <person name="Horn M."/>
            <person name="Wagner M."/>
            <person name="Jensen G.J."/>
            <person name="Kyrpides N.C."/>
            <person name="Koonin E.V."/>
            <person name="Woyke T."/>
        </authorList>
    </citation>
    <scope>NUCLEOTIDE SEQUENCE</scope>
    <source>
        <strain evidence="2">KNV1</strain>
    </source>
</reference>
<dbReference type="EMBL" id="KY684109">
    <property type="protein sequence ID" value="ARF11752.1"/>
    <property type="molecule type" value="Genomic_DNA"/>
</dbReference>
<evidence type="ECO:0000313" key="2">
    <source>
        <dbReference type="EMBL" id="ARF11752.1"/>
    </source>
</evidence>
<sequence>MSDDEGHEEKKVAYSKIGNLEPVKRAFCNKEFDSFESLVQTQNFKLYSADYIDSSEFDGRPEFILVNKNKGFVQSMDEFRSYFYIAFCCYKKDGKVTFKSYWIVNTNDPLDKVLGSDAEGFKFEQMSDVKEFVNTFKTGGVENAISLAYLH</sequence>
<proteinExistence type="predicted"/>
<dbReference type="InterPro" id="IPR036433">
    <property type="entry name" value="EF1B_G_C_sf"/>
</dbReference>
<dbReference type="SUPFAM" id="SSF89942">
    <property type="entry name" value="eEF1-gamma domain"/>
    <property type="match status" value="1"/>
</dbReference>
<protein>
    <recommendedName>
        <fullName evidence="1">EF-1-gamma C-terminal domain-containing protein</fullName>
    </recommendedName>
</protein>
<accession>A0A1V0SJ48</accession>
<dbReference type="Pfam" id="PF00647">
    <property type="entry name" value="EF1G"/>
    <property type="match status" value="1"/>
</dbReference>
<organism evidence="2">
    <name type="scientific">Klosneuvirus KNV1</name>
    <dbReference type="NCBI Taxonomy" id="1977640"/>
    <lineage>
        <taxon>Viruses</taxon>
        <taxon>Varidnaviria</taxon>
        <taxon>Bamfordvirae</taxon>
        <taxon>Nucleocytoviricota</taxon>
        <taxon>Megaviricetes</taxon>
        <taxon>Imitervirales</taxon>
        <taxon>Mimiviridae</taxon>
        <taxon>Klosneuvirinae</taxon>
        <taxon>Klosneuvirus</taxon>
    </lineage>
</organism>